<gene>
    <name evidence="3" type="ORF">HNR09_001629</name>
</gene>
<dbReference type="InterPro" id="IPR051599">
    <property type="entry name" value="Cell_Envelope_Assoc"/>
</dbReference>
<feature type="transmembrane region" description="Helical" evidence="1">
    <location>
        <begin position="308"/>
        <end position="331"/>
    </location>
</feature>
<evidence type="ECO:0000256" key="1">
    <source>
        <dbReference type="SAM" id="Phobius"/>
    </source>
</evidence>
<feature type="domain" description="DUF218" evidence="2">
    <location>
        <begin position="159"/>
        <end position="301"/>
    </location>
</feature>
<feature type="transmembrane region" description="Helical" evidence="1">
    <location>
        <begin position="53"/>
        <end position="78"/>
    </location>
</feature>
<dbReference type="PANTHER" id="PTHR30336">
    <property type="entry name" value="INNER MEMBRANE PROTEIN, PROBABLE PERMEASE"/>
    <property type="match status" value="1"/>
</dbReference>
<organism evidence="3 4">
    <name type="scientific">Nesterenkonia xinjiangensis</name>
    <dbReference type="NCBI Taxonomy" id="225327"/>
    <lineage>
        <taxon>Bacteria</taxon>
        <taxon>Bacillati</taxon>
        <taxon>Actinomycetota</taxon>
        <taxon>Actinomycetes</taxon>
        <taxon>Micrococcales</taxon>
        <taxon>Micrococcaceae</taxon>
        <taxon>Nesterenkonia</taxon>
    </lineage>
</organism>
<keyword evidence="4" id="KW-1185">Reference proteome</keyword>
<feature type="transmembrane region" description="Helical" evidence="1">
    <location>
        <begin position="90"/>
        <end position="113"/>
    </location>
</feature>
<dbReference type="GO" id="GO:0005886">
    <property type="term" value="C:plasma membrane"/>
    <property type="evidence" value="ECO:0007669"/>
    <property type="project" value="TreeGrafter"/>
</dbReference>
<evidence type="ECO:0000313" key="3">
    <source>
        <dbReference type="EMBL" id="NYJ78218.1"/>
    </source>
</evidence>
<dbReference type="CDD" id="cd06259">
    <property type="entry name" value="YdcF-like"/>
    <property type="match status" value="1"/>
</dbReference>
<evidence type="ECO:0000313" key="4">
    <source>
        <dbReference type="Proteomes" id="UP000535437"/>
    </source>
</evidence>
<dbReference type="GO" id="GO:0043164">
    <property type="term" value="P:Gram-negative-bacterium-type cell wall biogenesis"/>
    <property type="evidence" value="ECO:0007669"/>
    <property type="project" value="TreeGrafter"/>
</dbReference>
<comment type="caution">
    <text evidence="3">The sequence shown here is derived from an EMBL/GenBank/DDBJ whole genome shotgun (WGS) entry which is preliminary data.</text>
</comment>
<keyword evidence="1" id="KW-1133">Transmembrane helix</keyword>
<feature type="transmembrane region" description="Helical" evidence="1">
    <location>
        <begin position="28"/>
        <end position="47"/>
    </location>
</feature>
<dbReference type="Proteomes" id="UP000535437">
    <property type="component" value="Unassembled WGS sequence"/>
</dbReference>
<dbReference type="Gene3D" id="3.40.50.620">
    <property type="entry name" value="HUPs"/>
    <property type="match status" value="1"/>
</dbReference>
<evidence type="ECO:0000259" key="2">
    <source>
        <dbReference type="Pfam" id="PF02698"/>
    </source>
</evidence>
<dbReference type="InterPro" id="IPR014729">
    <property type="entry name" value="Rossmann-like_a/b/a_fold"/>
</dbReference>
<keyword evidence="1" id="KW-0812">Transmembrane</keyword>
<feature type="transmembrane region" description="Helical" evidence="1">
    <location>
        <begin position="119"/>
        <end position="147"/>
    </location>
</feature>
<name>A0A7Z0GM06_9MICC</name>
<protein>
    <submittedName>
        <fullName evidence="3">Uncharacterized SAM-binding protein YcdF (DUF218 family)</fullName>
    </submittedName>
</protein>
<dbReference type="EMBL" id="JACCFY010000001">
    <property type="protein sequence ID" value="NYJ78218.1"/>
    <property type="molecule type" value="Genomic_DNA"/>
</dbReference>
<dbReference type="Pfam" id="PF02698">
    <property type="entry name" value="DUF218"/>
    <property type="match status" value="1"/>
</dbReference>
<dbReference type="PANTHER" id="PTHR30336:SF4">
    <property type="entry name" value="ENVELOPE BIOGENESIS FACTOR ELYC"/>
    <property type="match status" value="1"/>
</dbReference>
<proteinExistence type="predicted"/>
<dbReference type="InterPro" id="IPR003848">
    <property type="entry name" value="DUF218"/>
</dbReference>
<keyword evidence="1" id="KW-0472">Membrane</keyword>
<accession>A0A7Z0GM06</accession>
<sequence length="333" mass="35938">MFMLILAAGFGALYLFFRRRDRRMLRNGVFLVGALGCGLLGILEIFSRVVPGFGLVSLALVLLLPASVVVLCWFLIANGITMLRREGRRLGNMLSLLAGLAIPILPVVAVLLVGTANPYLVTLAVLLFLLTGYVSVAFVIFLSYALAYGRMTHREHPAALVVLGSRLIGGQVPPLLRARLDRALEVYQDTEPKPLLIPSGGQGPDESRAEGAAMAEYLREQGVPAQDVIAETEAVSTAQNLRFAQQIQDDAGRSGALLAVTNNYHVLRAALLARKAGLRAEVTGSKTARYYVPSAFLREFIAVMRGHLFLHAVLFLPFLAFAGLVLMAALAQG</sequence>
<dbReference type="GO" id="GO:0000270">
    <property type="term" value="P:peptidoglycan metabolic process"/>
    <property type="evidence" value="ECO:0007669"/>
    <property type="project" value="TreeGrafter"/>
</dbReference>
<dbReference type="AlphaFoldDB" id="A0A7Z0GM06"/>
<reference evidence="3 4" key="1">
    <citation type="submission" date="2020-07" db="EMBL/GenBank/DDBJ databases">
        <title>Sequencing the genomes of 1000 actinobacteria strains.</title>
        <authorList>
            <person name="Klenk H.-P."/>
        </authorList>
    </citation>
    <scope>NUCLEOTIDE SEQUENCE [LARGE SCALE GENOMIC DNA]</scope>
    <source>
        <strain evidence="3 4">DSM 15475</strain>
    </source>
</reference>